<dbReference type="Pfam" id="PF12775">
    <property type="entry name" value="AAA_7"/>
    <property type="match status" value="1"/>
</dbReference>
<dbReference type="InterPro" id="IPR013602">
    <property type="entry name" value="Dynein_heavy_linker"/>
</dbReference>
<dbReference type="InterPro" id="IPR041466">
    <property type="entry name" value="Dynein_AAA5_ext"/>
</dbReference>
<evidence type="ECO:0000256" key="7">
    <source>
        <dbReference type="ARBA" id="ARBA00022840"/>
    </source>
</evidence>
<keyword evidence="15" id="KW-1185">Reference proteome</keyword>
<keyword evidence="10" id="KW-0505">Motor protein</keyword>
<dbReference type="InterPro" id="IPR003593">
    <property type="entry name" value="AAA+_ATPase"/>
</dbReference>
<evidence type="ECO:0000256" key="2">
    <source>
        <dbReference type="ARBA" id="ARBA00008887"/>
    </source>
</evidence>
<dbReference type="GO" id="GO:0007018">
    <property type="term" value="P:microtubule-based movement"/>
    <property type="evidence" value="ECO:0007669"/>
    <property type="project" value="InterPro"/>
</dbReference>
<dbReference type="Proteomes" id="UP000504617">
    <property type="component" value="Unplaced"/>
</dbReference>
<keyword evidence="7" id="KW-0067">ATP-binding</keyword>
<feature type="compositionally biased region" description="Basic and acidic residues" evidence="12">
    <location>
        <begin position="8"/>
        <end position="19"/>
    </location>
</feature>
<keyword evidence="9" id="KW-0175">Coiled coil</keyword>
<evidence type="ECO:0000256" key="12">
    <source>
        <dbReference type="SAM" id="MobiDB-lite"/>
    </source>
</evidence>
<keyword evidence="13" id="KW-1133">Transmembrane helix</keyword>
<dbReference type="OrthoDB" id="5593012at2759"/>
<feature type="domain" description="AAA+ ATPase" evidence="14">
    <location>
        <begin position="1355"/>
        <end position="1458"/>
    </location>
</feature>
<gene>
    <name evidence="16" type="primary">LOC106545232</name>
</gene>
<dbReference type="PANTHER" id="PTHR22878:SF67">
    <property type="entry name" value="DYNEIN AXONEMAL HEAVY CHAIN 6"/>
    <property type="match status" value="1"/>
</dbReference>
<dbReference type="Pfam" id="PF08393">
    <property type="entry name" value="DHC_N2"/>
    <property type="match status" value="1"/>
</dbReference>
<dbReference type="InterPro" id="IPR041589">
    <property type="entry name" value="DNAH3_AAA_lid_1"/>
</dbReference>
<evidence type="ECO:0000313" key="16">
    <source>
        <dbReference type="RefSeq" id="XP_013917204.1"/>
    </source>
</evidence>
<evidence type="ECO:0000259" key="14">
    <source>
        <dbReference type="SMART" id="SM00382"/>
    </source>
</evidence>
<evidence type="ECO:0000256" key="11">
    <source>
        <dbReference type="ARBA" id="ARBA00023212"/>
    </source>
</evidence>
<dbReference type="Gene3D" id="1.10.472.130">
    <property type="match status" value="1"/>
</dbReference>
<dbReference type="PANTHER" id="PTHR22878">
    <property type="entry name" value="DYNEIN HEAVY CHAIN 6, AXONEMAL-LIKE-RELATED"/>
    <property type="match status" value="1"/>
</dbReference>
<dbReference type="InterPro" id="IPR027417">
    <property type="entry name" value="P-loop_NTPase"/>
</dbReference>
<keyword evidence="6" id="KW-0547">Nucleotide-binding</keyword>
<dbReference type="Gene3D" id="1.10.287.2620">
    <property type="match status" value="1"/>
</dbReference>
<keyword evidence="3" id="KW-0963">Cytoplasm</keyword>
<evidence type="ECO:0000256" key="10">
    <source>
        <dbReference type="ARBA" id="ARBA00023175"/>
    </source>
</evidence>
<dbReference type="KEGG" id="tsr:106545232"/>
<evidence type="ECO:0000256" key="1">
    <source>
        <dbReference type="ARBA" id="ARBA00004245"/>
    </source>
</evidence>
<dbReference type="InterPro" id="IPR026983">
    <property type="entry name" value="DHC"/>
</dbReference>
<feature type="transmembrane region" description="Helical" evidence="13">
    <location>
        <begin position="1865"/>
        <end position="1890"/>
    </location>
</feature>
<protein>
    <submittedName>
        <fullName evidence="16">Dynein heavy chain 6, axonemal-like</fullName>
    </submittedName>
</protein>
<dbReference type="Gene3D" id="3.40.50.300">
    <property type="entry name" value="P-loop containing nucleotide triphosphate hydrolases"/>
    <property type="match status" value="3"/>
</dbReference>
<dbReference type="GO" id="GO:0005524">
    <property type="term" value="F:ATP binding"/>
    <property type="evidence" value="ECO:0007669"/>
    <property type="project" value="UniProtKB-KW"/>
</dbReference>
<dbReference type="FunFam" id="1.10.287.2620:FF:000001">
    <property type="entry name" value="Cytoplasmic dynein heavy chain 1"/>
    <property type="match status" value="1"/>
</dbReference>
<dbReference type="GO" id="GO:0051959">
    <property type="term" value="F:dynein light intermediate chain binding"/>
    <property type="evidence" value="ECO:0007669"/>
    <property type="project" value="InterPro"/>
</dbReference>
<reference evidence="16" key="1">
    <citation type="submission" date="2025-08" db="UniProtKB">
        <authorList>
            <consortium name="RefSeq"/>
        </authorList>
    </citation>
    <scope>IDENTIFICATION</scope>
    <source>
        <tissue evidence="16">Skeletal muscle</tissue>
    </source>
</reference>
<dbReference type="FunFam" id="1.20.58.1120:FF:000011">
    <property type="entry name" value="Dynein, axonemal, heavy chain 6"/>
    <property type="match status" value="1"/>
</dbReference>
<evidence type="ECO:0000256" key="8">
    <source>
        <dbReference type="ARBA" id="ARBA00023017"/>
    </source>
</evidence>
<evidence type="ECO:0000256" key="13">
    <source>
        <dbReference type="SAM" id="Phobius"/>
    </source>
</evidence>
<dbReference type="Pfam" id="PF12780">
    <property type="entry name" value="AAA_8"/>
    <property type="match status" value="1"/>
</dbReference>
<dbReference type="Gene3D" id="1.20.58.1120">
    <property type="match status" value="1"/>
</dbReference>
<keyword evidence="5" id="KW-0677">Repeat</keyword>
<accession>A0A6I9XMP9</accession>
<evidence type="ECO:0000256" key="3">
    <source>
        <dbReference type="ARBA" id="ARBA00022490"/>
    </source>
</evidence>
<organism evidence="15 16">
    <name type="scientific">Thamnophis sirtalis</name>
    <dbReference type="NCBI Taxonomy" id="35019"/>
    <lineage>
        <taxon>Eukaryota</taxon>
        <taxon>Metazoa</taxon>
        <taxon>Chordata</taxon>
        <taxon>Craniata</taxon>
        <taxon>Vertebrata</taxon>
        <taxon>Euteleostomi</taxon>
        <taxon>Lepidosauria</taxon>
        <taxon>Squamata</taxon>
        <taxon>Bifurcata</taxon>
        <taxon>Unidentata</taxon>
        <taxon>Episquamata</taxon>
        <taxon>Toxicofera</taxon>
        <taxon>Serpentes</taxon>
        <taxon>Colubroidea</taxon>
        <taxon>Colubridae</taxon>
        <taxon>Natricinae</taxon>
        <taxon>Thamnophis</taxon>
    </lineage>
</organism>
<dbReference type="GO" id="GO:0005874">
    <property type="term" value="C:microtubule"/>
    <property type="evidence" value="ECO:0007669"/>
    <property type="project" value="UniProtKB-KW"/>
</dbReference>
<dbReference type="InterPro" id="IPR042222">
    <property type="entry name" value="Dynein_2_N"/>
</dbReference>
<evidence type="ECO:0000256" key="4">
    <source>
        <dbReference type="ARBA" id="ARBA00022701"/>
    </source>
</evidence>
<evidence type="ECO:0000256" key="5">
    <source>
        <dbReference type="ARBA" id="ARBA00022737"/>
    </source>
</evidence>
<keyword evidence="13" id="KW-0812">Transmembrane</keyword>
<dbReference type="GO" id="GO:0030286">
    <property type="term" value="C:dynein complex"/>
    <property type="evidence" value="ECO:0007669"/>
    <property type="project" value="UniProtKB-KW"/>
</dbReference>
<keyword evidence="11" id="KW-0206">Cytoskeleton</keyword>
<dbReference type="InterPro" id="IPR035699">
    <property type="entry name" value="AAA_6"/>
</dbReference>
<keyword evidence="8" id="KW-0243">Dynein</keyword>
<feature type="region of interest" description="Disordered" evidence="12">
    <location>
        <begin position="100"/>
        <end position="122"/>
    </location>
</feature>
<dbReference type="InterPro" id="IPR024317">
    <property type="entry name" value="Dynein_heavy_chain_D4_dom"/>
</dbReference>
<feature type="region of interest" description="Disordered" evidence="12">
    <location>
        <begin position="1"/>
        <end position="44"/>
    </location>
</feature>
<proteinExistence type="inferred from homology"/>
<feature type="domain" description="AAA+ ATPase" evidence="14">
    <location>
        <begin position="1646"/>
        <end position="1795"/>
    </location>
</feature>
<evidence type="ECO:0000313" key="15">
    <source>
        <dbReference type="Proteomes" id="UP000504617"/>
    </source>
</evidence>
<dbReference type="CDD" id="cd00009">
    <property type="entry name" value="AAA"/>
    <property type="match status" value="1"/>
</dbReference>
<dbReference type="FunFam" id="1.20.140.100:FF:000004">
    <property type="entry name" value="Dynein axonemal heavy chain 6"/>
    <property type="match status" value="1"/>
</dbReference>
<sequence>MSPNPEALKFEHNTKSQERTRKRQQPIKLEPLPSLKTYQHQKQPEYIYQKNREKLLAAGVLKPTTSAEKRKWPGTMEAISSELQEELKERQMLSAMVRVPTPPKQPRSVLKTSACKPSSAPPLRTFSEPEEVIKANITEPLQIIRIICENKNLGFLYMTPAVPKSSIEYDTYNLKIVSFDCINKNDYYTISPQAVIHTYNGEVEYLELERWEQEYVYHRALVKITIFAIFRKWKSFNVWRKNVRCKTISSCRRALQKNLFIVNGCLRPAILNIQEMCYRISDMVLCKIEKGYIYTLIEFKGTQFSQLKDVASRLSEFRELAKEVVRSACRTALLETGFTPDDYFYNIENTEQITMATRKEVVGTTVSRVEKDFYGEQPERMTYTEQANKRAQCGRLTCFIRLADYLIVNTMHVLAVKSVATLLRYLADKLKKTPLAEIIQTWNTDLVAPEVVEKKGTPSVTTEEEEASIPMFLVELILEIHALLFEPTAEEFQDAMADIVSQFQATVLSVANLVPDQYFDAFTRPVINNKLEEKTCGEGPSLSTMFKDDKHLQTIILQIKETIDSAFEAANLYGATFEKFRLFFRENESLDLQALKKEEPDVKFFAEQLEKYHRQHKEALAIKQKRPLGLFLIDAKRLKDKLIPSPKRCLEVINDMLPVIAKKKVNTILVEANDAKFKLEFLPSTTTEYVVTLTFLDEIQDRIEILDDESKVVSQMYQLIEQYVIPTPPEDFALFSSLKPSIVAVRNAIDKSVGERDASIIKFCQLLDEDVHDLNEEVKEVRLLAQDPQILDADADQEKVKVVLSELQTILDEIQKRAFQYKSYQKNFKVDVTKFDTLEEVSAELKLKQLLWDSLSEWTVLEDEWMESKFESLDPELLNGQVSKYAKFVNQLEKGLPPNNVVPQLKEKVEKMKEKLPVITDLRNPFLKPRHWVILEQIVGTPLIDVENPLTLERLTQISAFEYTQEIQDVSGQASGEASLEIILKKVEDAWKTTEFVVIPHRDSKDVFILGGTDDIQVILDDSTINIATIASSRYVGPLKPRVDEWQKQLSLFNQTLEEWLTCQRNWLYLESIFSAPDIQRQLPAEAKMFLQVDKSWKEVMRKVNRLPNALRAATQPGLLETFQNNNALLDQIQKCLEAYLESKRVIFPRLKNTGVGLGKGLKARGNVEDWLGKVEEAMFSSLRRLSKAAIADYQTRERTEWVIAGHPSQVVLTISQLMWCRDLTQCLEGEDQDHLVALEEFENENFDRLNALASLVRGSLPKIHRNIITALITIDVHARDIVTELVHQKVDSVDNFDWQRQLRYYWDLDLDNCVARMALSQYTYAYEYLGACPRLVITPLTDRCYLCLMGALQLDLGGAPAGPAGTGKTETTKDLAKALAIQCVVFNCSDGLDYKMMGRFFSGLAQSGAWCCFDEFNRIDIEVLSVIAQQLITIRNAKAAKVTRFMFEGREIKLIMTCAAFITMNPGYAGRTELPDNLKALFRPFSMMVPNYALIAEVLFQNLLLGPEAAINNSRAGPSFNCLHISHSPANQSKPGTEQSRLNSLVCQTFVFCYLWSVGGNVMENCWDAFDTFVRQQFEDNPDAKLPTSGDLWSVYIDYDTRRLDPWERIIPTFKYKRTIPFFEMLVPTTDTVRYGFLMEKLLAVKHSVLFTGITGVGKSVVAKSLLNKIQDEAGYVPVYLNFSAQTSSARTQEIIESKLEKKRKNILGAPGKKRVVIFVDDLNMPKLDRYGSQPPIELLRQYQDFGGFYDRDKLFWKEIHDVTICSACAPPGGGRNPVTPRFIRHFAMLCLPTPSEHSLKQIFQAILKGFLAEFAQAVKQCASSIVEAAVEIYQRMSIDLLPTPAKSHYVFNLRDLSKCVQGMVYLFSIIVFGCSNSVLTFSAIIIGIEKADRIYEELPDMEKIIGVLQDYLDDYNITSSKEVKLVFFQDAVEHVSRIARMIRQERGNSLLVGVGGTGKQSLTRLASHICGYKCFQIELSRGYNYDTFHEDLRKLYKMAGVEDKDMVFLFTDTQEHKFGAYLACK</sequence>
<comment type="subcellular location">
    <subcellularLocation>
        <location evidence="1">Cytoplasm</location>
        <location evidence="1">Cytoskeleton</location>
    </subcellularLocation>
</comment>
<evidence type="ECO:0000256" key="9">
    <source>
        <dbReference type="ARBA" id="ARBA00023054"/>
    </source>
</evidence>
<dbReference type="FunFam" id="3.40.50.300:FF:000063">
    <property type="entry name" value="dynein heavy chain 6, axonemal"/>
    <property type="match status" value="1"/>
</dbReference>
<name>A0A6I9XMP9_9SAUR</name>
<comment type="similarity">
    <text evidence="2">Belongs to the dynein heavy chain family.</text>
</comment>
<dbReference type="RefSeq" id="XP_013917204.1">
    <property type="nucleotide sequence ID" value="XM_014061729.1"/>
</dbReference>
<dbReference type="Gene3D" id="1.20.140.100">
    <property type="entry name" value="Dynein heavy chain, N-terminal domain 2"/>
    <property type="match status" value="1"/>
</dbReference>
<dbReference type="Pfam" id="PF17857">
    <property type="entry name" value="AAA_lid_1"/>
    <property type="match status" value="1"/>
</dbReference>
<dbReference type="Pfam" id="PF12774">
    <property type="entry name" value="AAA_6"/>
    <property type="match status" value="1"/>
</dbReference>
<keyword evidence="13" id="KW-0472">Membrane</keyword>
<keyword evidence="4" id="KW-0493">Microtubule</keyword>
<dbReference type="GeneID" id="106545232"/>
<dbReference type="Gene3D" id="1.20.920.30">
    <property type="match status" value="2"/>
</dbReference>
<evidence type="ECO:0000256" key="6">
    <source>
        <dbReference type="ARBA" id="ARBA00022741"/>
    </source>
</evidence>
<dbReference type="SUPFAM" id="SSF52540">
    <property type="entry name" value="P-loop containing nucleoside triphosphate hydrolases"/>
    <property type="match status" value="3"/>
</dbReference>
<dbReference type="Pfam" id="PF17852">
    <property type="entry name" value="Dynein_AAA_lid"/>
    <property type="match status" value="1"/>
</dbReference>
<dbReference type="GO" id="GO:0045505">
    <property type="term" value="F:dynein intermediate chain binding"/>
    <property type="evidence" value="ECO:0007669"/>
    <property type="project" value="InterPro"/>
</dbReference>
<dbReference type="SMART" id="SM00382">
    <property type="entry name" value="AAA"/>
    <property type="match status" value="2"/>
</dbReference>